<sequence length="110" mass="11919">MTTTTNAFHPIPLPTGIVFVDNWQPVNPQPYRVVMGADPSIDRRDVKVRTSAIQFADGRIDDAHIEPQAIHVDDCDWPLTAAQARELAAVLIAAADQVDAMSEPTGTVDA</sequence>
<accession>A0A1X1RML8</accession>
<dbReference type="RefSeq" id="WP_062539033.1">
    <property type="nucleotide sequence ID" value="NZ_BBUN01000076.1"/>
</dbReference>
<evidence type="ECO:0000313" key="3">
    <source>
        <dbReference type="Proteomes" id="UP000193907"/>
    </source>
</evidence>
<comment type="caution">
    <text evidence="1">The sequence shown here is derived from an EMBL/GenBank/DDBJ whole genome shotgun (WGS) entry which is preliminary data.</text>
</comment>
<keyword evidence="3" id="KW-1185">Reference proteome</keyword>
<dbReference type="Proteomes" id="UP000230971">
    <property type="component" value="Unassembled WGS sequence"/>
</dbReference>
<dbReference type="OrthoDB" id="4735704at2"/>
<evidence type="ECO:0000313" key="2">
    <source>
        <dbReference type="EMBL" id="PIB75659.1"/>
    </source>
</evidence>
<dbReference type="STRING" id="28045.AWB95_17705"/>
<proteinExistence type="predicted"/>
<dbReference type="Proteomes" id="UP000193907">
    <property type="component" value="Unassembled WGS sequence"/>
</dbReference>
<evidence type="ECO:0000313" key="1">
    <source>
        <dbReference type="EMBL" id="ORV09652.1"/>
    </source>
</evidence>
<protein>
    <submittedName>
        <fullName evidence="1">Uncharacterized protein</fullName>
    </submittedName>
</protein>
<reference evidence="1 3" key="1">
    <citation type="submission" date="2016-01" db="EMBL/GenBank/DDBJ databases">
        <title>The new phylogeny of the genus Mycobacterium.</title>
        <authorList>
            <person name="Tarcisio F."/>
            <person name="Conor M."/>
            <person name="Antonella G."/>
            <person name="Elisabetta G."/>
            <person name="Giulia F.S."/>
            <person name="Sara T."/>
            <person name="Anna F."/>
            <person name="Clotilde B."/>
            <person name="Roberto B."/>
            <person name="Veronica D.S."/>
            <person name="Fabio R."/>
            <person name="Monica P."/>
            <person name="Olivier J."/>
            <person name="Enrico T."/>
            <person name="Nicola S."/>
        </authorList>
    </citation>
    <scope>NUCLEOTIDE SEQUENCE [LARGE SCALE GENOMIC DNA]</scope>
    <source>
        <strain evidence="1 3">DSM 44243</strain>
    </source>
</reference>
<dbReference type="AlphaFoldDB" id="A0A1X1RML8"/>
<dbReference type="EMBL" id="LQOM01000038">
    <property type="protein sequence ID" value="ORV09652.1"/>
    <property type="molecule type" value="Genomic_DNA"/>
</dbReference>
<gene>
    <name evidence="1" type="ORF">AWB95_17705</name>
    <name evidence="2" type="ORF">CQY23_19555</name>
</gene>
<name>A0A1X1RML8_MYCCE</name>
<organism evidence="1 3">
    <name type="scientific">Mycobacterium celatum</name>
    <dbReference type="NCBI Taxonomy" id="28045"/>
    <lineage>
        <taxon>Bacteria</taxon>
        <taxon>Bacillati</taxon>
        <taxon>Actinomycetota</taxon>
        <taxon>Actinomycetes</taxon>
        <taxon>Mycobacteriales</taxon>
        <taxon>Mycobacteriaceae</taxon>
        <taxon>Mycobacterium</taxon>
    </lineage>
</organism>
<reference evidence="2 4" key="2">
    <citation type="journal article" date="2017" name="Infect. Genet. Evol.">
        <title>The new phylogeny of the genus Mycobacterium: The old and the news.</title>
        <authorList>
            <person name="Tortoli E."/>
            <person name="Fedrizzi T."/>
            <person name="Meehan C.J."/>
            <person name="Trovato A."/>
            <person name="Grottola A."/>
            <person name="Giacobazzi E."/>
            <person name="Serpini G.F."/>
            <person name="Tagliazucchi S."/>
            <person name="Fabio A."/>
            <person name="Bettua C."/>
            <person name="Bertorelli R."/>
            <person name="Frascaro F."/>
            <person name="De Sanctis V."/>
            <person name="Pecorari M."/>
            <person name="Jousson O."/>
            <person name="Segata N."/>
            <person name="Cirillo D.M."/>
        </authorList>
    </citation>
    <scope>NUCLEOTIDE SEQUENCE [LARGE SCALE GENOMIC DNA]</scope>
    <source>
        <strain evidence="2 4">NCTC 12882</strain>
    </source>
</reference>
<dbReference type="EMBL" id="PDKV01000031">
    <property type="protein sequence ID" value="PIB75659.1"/>
    <property type="molecule type" value="Genomic_DNA"/>
</dbReference>
<evidence type="ECO:0000313" key="4">
    <source>
        <dbReference type="Proteomes" id="UP000230971"/>
    </source>
</evidence>